<keyword evidence="3" id="KW-1185">Reference proteome</keyword>
<sequence length="96" mass="10079">MTASVDVAVDSNASDHTVTGTASGNGQTVSATTTVDRDGLATVQAVDSNDDDTLDNAEVVQPINSWRSDDPVGDSNETITNDERREIINLWEQGGA</sequence>
<organism evidence="2 3">
    <name type="scientific">Haloarcula salinisoli</name>
    <dbReference type="NCBI Taxonomy" id="2487746"/>
    <lineage>
        <taxon>Archaea</taxon>
        <taxon>Methanobacteriati</taxon>
        <taxon>Methanobacteriota</taxon>
        <taxon>Stenosarchaea group</taxon>
        <taxon>Halobacteria</taxon>
        <taxon>Halobacteriales</taxon>
        <taxon>Haloarculaceae</taxon>
        <taxon>Haloarcula</taxon>
    </lineage>
</organism>
<reference evidence="2" key="1">
    <citation type="submission" date="2021-06" db="EMBL/GenBank/DDBJ databases">
        <title>Halomicroarcula sp. F24A a new haloarchaeum isolated from saline soil.</title>
        <authorList>
            <person name="Duran-Viseras A."/>
            <person name="Sanchez-Porro C."/>
            <person name="Ventosa A."/>
        </authorList>
    </citation>
    <scope>NUCLEOTIDE SEQUENCE</scope>
    <source>
        <strain evidence="2">F24A</strain>
    </source>
</reference>
<accession>A0A8J8C951</accession>
<evidence type="ECO:0000256" key="1">
    <source>
        <dbReference type="SAM" id="MobiDB-lite"/>
    </source>
</evidence>
<dbReference type="AlphaFoldDB" id="A0A8J8C951"/>
<gene>
    <name evidence="2" type="ORF">EGD98_09180</name>
</gene>
<comment type="caution">
    <text evidence="2">The sequence shown here is derived from an EMBL/GenBank/DDBJ whole genome shotgun (WGS) entry which is preliminary data.</text>
</comment>
<evidence type="ECO:0000313" key="3">
    <source>
        <dbReference type="Proteomes" id="UP000783863"/>
    </source>
</evidence>
<dbReference type="Proteomes" id="UP000783863">
    <property type="component" value="Unassembled WGS sequence"/>
</dbReference>
<dbReference type="EMBL" id="RKLQ01000002">
    <property type="protein sequence ID" value="MBX0303839.1"/>
    <property type="molecule type" value="Genomic_DNA"/>
</dbReference>
<dbReference type="RefSeq" id="WP_220588082.1">
    <property type="nucleotide sequence ID" value="NZ_RKLQ01000002.1"/>
</dbReference>
<name>A0A8J8C951_9EURY</name>
<feature type="region of interest" description="Disordered" evidence="1">
    <location>
        <begin position="1"/>
        <end position="33"/>
    </location>
</feature>
<proteinExistence type="predicted"/>
<feature type="region of interest" description="Disordered" evidence="1">
    <location>
        <begin position="65"/>
        <end position="85"/>
    </location>
</feature>
<feature type="compositionally biased region" description="Polar residues" evidence="1">
    <location>
        <begin position="11"/>
        <end position="33"/>
    </location>
</feature>
<protein>
    <submittedName>
        <fullName evidence="2">Uncharacterized protein</fullName>
    </submittedName>
</protein>
<evidence type="ECO:0000313" key="2">
    <source>
        <dbReference type="EMBL" id="MBX0303839.1"/>
    </source>
</evidence>